<dbReference type="AlphaFoldDB" id="A0A1M7Q5P7"/>
<dbReference type="GO" id="GO:0016491">
    <property type="term" value="F:oxidoreductase activity"/>
    <property type="evidence" value="ECO:0007669"/>
    <property type="project" value="UniProtKB-KW"/>
</dbReference>
<dbReference type="PRINTS" id="PR00080">
    <property type="entry name" value="SDRFAMILY"/>
</dbReference>
<dbReference type="SUPFAM" id="SSF51735">
    <property type="entry name" value="NAD(P)-binding Rossmann-fold domains"/>
    <property type="match status" value="1"/>
</dbReference>
<protein>
    <submittedName>
        <fullName evidence="3">Short chain dehydrogenase</fullName>
    </submittedName>
</protein>
<keyword evidence="1" id="KW-0560">Oxidoreductase</keyword>
<dbReference type="PANTHER" id="PTHR43157">
    <property type="entry name" value="PHOSPHATIDYLINOSITOL-GLYCAN BIOSYNTHESIS CLASS F PROTEIN-RELATED"/>
    <property type="match status" value="1"/>
</dbReference>
<accession>A0A1M7Q5P7</accession>
<evidence type="ECO:0000313" key="4">
    <source>
        <dbReference type="Proteomes" id="UP000184111"/>
    </source>
</evidence>
<dbReference type="InterPro" id="IPR036291">
    <property type="entry name" value="NAD(P)-bd_dom_sf"/>
</dbReference>
<dbReference type="EMBL" id="FRBI01000029">
    <property type="protein sequence ID" value="SHN25738.1"/>
    <property type="molecule type" value="Genomic_DNA"/>
</dbReference>
<name>A0A1M7Q5P7_9ACTN</name>
<evidence type="ECO:0000256" key="2">
    <source>
        <dbReference type="RuleBase" id="RU000363"/>
    </source>
</evidence>
<comment type="similarity">
    <text evidence="2">Belongs to the short-chain dehydrogenases/reductases (SDR) family.</text>
</comment>
<proteinExistence type="inferred from homology"/>
<dbReference type="Gene3D" id="3.40.50.720">
    <property type="entry name" value="NAD(P)-binding Rossmann-like Domain"/>
    <property type="match status" value="1"/>
</dbReference>
<dbReference type="STRING" id="310782.SAMN05216499_12950"/>
<reference evidence="3 4" key="1">
    <citation type="submission" date="2016-11" db="EMBL/GenBank/DDBJ databases">
        <authorList>
            <person name="Jaros S."/>
            <person name="Januszkiewicz K."/>
            <person name="Wedrychowicz H."/>
        </authorList>
    </citation>
    <scope>NUCLEOTIDE SEQUENCE [LARGE SCALE GENOMIC DNA]</scope>
    <source>
        <strain evidence="3 4">CGMCC 4.2025</strain>
    </source>
</reference>
<evidence type="ECO:0000256" key="1">
    <source>
        <dbReference type="ARBA" id="ARBA00023002"/>
    </source>
</evidence>
<dbReference type="RefSeq" id="WP_073502230.1">
    <property type="nucleotide sequence ID" value="NZ_FRBI01000029.1"/>
</dbReference>
<dbReference type="Pfam" id="PF00106">
    <property type="entry name" value="adh_short"/>
    <property type="match status" value="1"/>
</dbReference>
<dbReference type="PRINTS" id="PR00081">
    <property type="entry name" value="GDHRDH"/>
</dbReference>
<organism evidence="3 4">
    <name type="scientific">Actinacidiphila paucisporea</name>
    <dbReference type="NCBI Taxonomy" id="310782"/>
    <lineage>
        <taxon>Bacteria</taxon>
        <taxon>Bacillati</taxon>
        <taxon>Actinomycetota</taxon>
        <taxon>Actinomycetes</taxon>
        <taxon>Kitasatosporales</taxon>
        <taxon>Streptomycetaceae</taxon>
        <taxon>Actinacidiphila</taxon>
    </lineage>
</organism>
<keyword evidence="4" id="KW-1185">Reference proteome</keyword>
<dbReference type="Proteomes" id="UP000184111">
    <property type="component" value="Unassembled WGS sequence"/>
</dbReference>
<dbReference type="InterPro" id="IPR002347">
    <property type="entry name" value="SDR_fam"/>
</dbReference>
<dbReference type="PANTHER" id="PTHR43157:SF31">
    <property type="entry name" value="PHOSPHATIDYLINOSITOL-GLYCAN BIOSYNTHESIS CLASS F PROTEIN"/>
    <property type="match status" value="1"/>
</dbReference>
<gene>
    <name evidence="3" type="ORF">SAMN05216499_12950</name>
</gene>
<sequence length="278" mass="30011">MTGPGRRTVLITGSTDGMGRWLALRLAEAGDRVLIHGRHEGRAQEVRRQVREATGEDRAEVLLADLAELPEVDRLADEVAARTDRLDVLVNNAGIGGASPGGRRQVDAFGVERRFAVNYLAGYRLTRRLLPLLIGSAPSRIVNVASAGQHAIDFADPMLAAGYDATRAYSQSKLAQIMFTFDLAEELRGTGVTVDALHPATFMDTTMVREVGVSPWSTVEEGGVATLRLINAADPGSGRYFNGLDEAWADRQAYDPEARRKLRELSDHLLAGPAGAGH</sequence>
<evidence type="ECO:0000313" key="3">
    <source>
        <dbReference type="EMBL" id="SHN25738.1"/>
    </source>
</evidence>